<dbReference type="AlphaFoldDB" id="A0A8S3WQ83"/>
<dbReference type="Proteomes" id="UP000691718">
    <property type="component" value="Unassembled WGS sequence"/>
</dbReference>
<evidence type="ECO:0000313" key="2">
    <source>
        <dbReference type="EMBL" id="CAG4975321.1"/>
    </source>
</evidence>
<feature type="compositionally biased region" description="Basic and acidic residues" evidence="1">
    <location>
        <begin position="1"/>
        <end position="13"/>
    </location>
</feature>
<protein>
    <submittedName>
        <fullName evidence="2">(apollo) hypothetical protein</fullName>
    </submittedName>
</protein>
<proteinExistence type="predicted"/>
<evidence type="ECO:0000313" key="3">
    <source>
        <dbReference type="Proteomes" id="UP000691718"/>
    </source>
</evidence>
<comment type="caution">
    <text evidence="2">The sequence shown here is derived from an EMBL/GenBank/DDBJ whole genome shotgun (WGS) entry which is preliminary data.</text>
</comment>
<organism evidence="2 3">
    <name type="scientific">Parnassius apollo</name>
    <name type="common">Apollo butterfly</name>
    <name type="synonym">Papilio apollo</name>
    <dbReference type="NCBI Taxonomy" id="110799"/>
    <lineage>
        <taxon>Eukaryota</taxon>
        <taxon>Metazoa</taxon>
        <taxon>Ecdysozoa</taxon>
        <taxon>Arthropoda</taxon>
        <taxon>Hexapoda</taxon>
        <taxon>Insecta</taxon>
        <taxon>Pterygota</taxon>
        <taxon>Neoptera</taxon>
        <taxon>Endopterygota</taxon>
        <taxon>Lepidoptera</taxon>
        <taxon>Glossata</taxon>
        <taxon>Ditrysia</taxon>
        <taxon>Papilionoidea</taxon>
        <taxon>Papilionidae</taxon>
        <taxon>Parnassiinae</taxon>
        <taxon>Parnassini</taxon>
        <taxon>Parnassius</taxon>
        <taxon>Parnassius</taxon>
    </lineage>
</organism>
<name>A0A8S3WQ83_PARAO</name>
<feature type="region of interest" description="Disordered" evidence="1">
    <location>
        <begin position="1"/>
        <end position="43"/>
    </location>
</feature>
<dbReference type="OrthoDB" id="8063483at2759"/>
<feature type="compositionally biased region" description="Basic and acidic residues" evidence="1">
    <location>
        <begin position="34"/>
        <end position="43"/>
    </location>
</feature>
<sequence>MQDRRAQRSDDRIQQNNADVRVGMAQLHESQSQEARDERNEQRRLERREMRRFVVNRRREIDQQRQQVLRAFTSDAFLRLASQYEPEVEYYAHFKVVIGTLDKE</sequence>
<evidence type="ECO:0000256" key="1">
    <source>
        <dbReference type="SAM" id="MobiDB-lite"/>
    </source>
</evidence>
<reference evidence="2" key="1">
    <citation type="submission" date="2021-04" db="EMBL/GenBank/DDBJ databases">
        <authorList>
            <person name="Tunstrom K."/>
        </authorList>
    </citation>
    <scope>NUCLEOTIDE SEQUENCE</scope>
</reference>
<accession>A0A8S3WQ83</accession>
<dbReference type="EMBL" id="CAJQZP010000644">
    <property type="protein sequence ID" value="CAG4975321.1"/>
    <property type="molecule type" value="Genomic_DNA"/>
</dbReference>
<keyword evidence="3" id="KW-1185">Reference proteome</keyword>
<gene>
    <name evidence="2" type="ORF">PAPOLLO_LOCUS9102</name>
</gene>